<gene>
    <name evidence="1" type="ORF">RISK_001830</name>
</gene>
<dbReference type="STRING" id="595434.RISK_001830"/>
<keyword evidence="2" id="KW-1185">Reference proteome</keyword>
<dbReference type="Proteomes" id="UP000036367">
    <property type="component" value="Unassembled WGS sequence"/>
</dbReference>
<dbReference type="AlphaFoldDB" id="A0A0J1EKC9"/>
<evidence type="ECO:0000313" key="1">
    <source>
        <dbReference type="EMBL" id="KLU05979.1"/>
    </source>
</evidence>
<sequence length="41" mass="4681">MQTTFREMQDWGGRCCSQLRRFSHLPGTPVAVMKLAVSRAQ</sequence>
<comment type="caution">
    <text evidence="1">The sequence shown here is derived from an EMBL/GenBank/DDBJ whole genome shotgun (WGS) entry which is preliminary data.</text>
</comment>
<accession>A0A0J1EKC9</accession>
<name>A0A0J1EKC9_RHOIS</name>
<protein>
    <submittedName>
        <fullName evidence="1">Uncharacterized protein</fullName>
    </submittedName>
</protein>
<reference evidence="1" key="1">
    <citation type="submission" date="2015-05" db="EMBL/GenBank/DDBJ databases">
        <title>Permanent draft genome of Rhodopirellula islandicus K833.</title>
        <authorList>
            <person name="Kizina J."/>
            <person name="Richter M."/>
            <person name="Glockner F.O."/>
            <person name="Harder J."/>
        </authorList>
    </citation>
    <scope>NUCLEOTIDE SEQUENCE [LARGE SCALE GENOMIC DNA]</scope>
    <source>
        <strain evidence="1">K833</strain>
    </source>
</reference>
<dbReference type="EMBL" id="LECT01000016">
    <property type="protein sequence ID" value="KLU05979.1"/>
    <property type="molecule type" value="Genomic_DNA"/>
</dbReference>
<organism evidence="1 2">
    <name type="scientific">Rhodopirellula islandica</name>
    <dbReference type="NCBI Taxonomy" id="595434"/>
    <lineage>
        <taxon>Bacteria</taxon>
        <taxon>Pseudomonadati</taxon>
        <taxon>Planctomycetota</taxon>
        <taxon>Planctomycetia</taxon>
        <taxon>Pirellulales</taxon>
        <taxon>Pirellulaceae</taxon>
        <taxon>Rhodopirellula</taxon>
    </lineage>
</organism>
<evidence type="ECO:0000313" key="2">
    <source>
        <dbReference type="Proteomes" id="UP000036367"/>
    </source>
</evidence>
<proteinExistence type="predicted"/>
<dbReference type="PATRIC" id="fig|595434.4.peg.1752"/>